<organism evidence="1 2">
    <name type="scientific">Shimia haliotis</name>
    <dbReference type="NCBI Taxonomy" id="1280847"/>
    <lineage>
        <taxon>Bacteria</taxon>
        <taxon>Pseudomonadati</taxon>
        <taxon>Pseudomonadota</taxon>
        <taxon>Alphaproteobacteria</taxon>
        <taxon>Rhodobacterales</taxon>
        <taxon>Roseobacteraceae</taxon>
    </lineage>
</organism>
<evidence type="ECO:0000313" key="1">
    <source>
        <dbReference type="EMBL" id="SFL35550.1"/>
    </source>
</evidence>
<keyword evidence="1" id="KW-0808">Transferase</keyword>
<name>A0A1I4H183_9RHOB</name>
<dbReference type="GO" id="GO:0016301">
    <property type="term" value="F:kinase activity"/>
    <property type="evidence" value="ECO:0007669"/>
    <property type="project" value="UniProtKB-KW"/>
</dbReference>
<proteinExistence type="predicted"/>
<dbReference type="RefSeq" id="WP_342028877.1">
    <property type="nucleotide sequence ID" value="NZ_FOSZ01000010.1"/>
</dbReference>
<accession>A0A1I4H183</accession>
<protein>
    <submittedName>
        <fullName evidence="1">PfkB family carbohydrate kinase</fullName>
    </submittedName>
</protein>
<dbReference type="AlphaFoldDB" id="A0A1I4H183"/>
<reference evidence="2" key="1">
    <citation type="submission" date="2016-10" db="EMBL/GenBank/DDBJ databases">
        <authorList>
            <person name="Varghese N."/>
            <person name="Submissions S."/>
        </authorList>
    </citation>
    <scope>NUCLEOTIDE SEQUENCE [LARGE SCALE GENOMIC DNA]</scope>
    <source>
        <strain evidence="2">DSM 28453</strain>
    </source>
</reference>
<dbReference type="Proteomes" id="UP000198851">
    <property type="component" value="Unassembled WGS sequence"/>
</dbReference>
<dbReference type="InterPro" id="IPR029056">
    <property type="entry name" value="Ribokinase-like"/>
</dbReference>
<keyword evidence="1" id="KW-0418">Kinase</keyword>
<gene>
    <name evidence="1" type="ORF">SAMN04488036_11096</name>
</gene>
<dbReference type="Gene3D" id="3.40.1190.20">
    <property type="match status" value="1"/>
</dbReference>
<dbReference type="SUPFAM" id="SSF53613">
    <property type="entry name" value="Ribokinase-like"/>
    <property type="match status" value="1"/>
</dbReference>
<sequence length="157" mass="17234">MIPASTVSGAVVFEQLSEGQAAYTYIDEKSAGRMLQAHEFPHLTQEVSALYFGGGSLACVPGADAYATFAQQNAEGGVFMLDPNIRAGFVRDEARFRARLDTMVSGADIFKVSDEDLDWVFPDDDPFEKSRPFVRAGASRCYPDQLQLGRERLSGLR</sequence>
<dbReference type="STRING" id="1280847.SAMN04488036_11096"/>
<keyword evidence="2" id="KW-1185">Reference proteome</keyword>
<evidence type="ECO:0000313" key="2">
    <source>
        <dbReference type="Proteomes" id="UP000198851"/>
    </source>
</evidence>
<dbReference type="EMBL" id="FOSZ01000010">
    <property type="protein sequence ID" value="SFL35550.1"/>
    <property type="molecule type" value="Genomic_DNA"/>
</dbReference>